<dbReference type="Proteomes" id="UP000550707">
    <property type="component" value="Unassembled WGS sequence"/>
</dbReference>
<organism evidence="2 3">
    <name type="scientific">Molossus molossus</name>
    <name type="common">Pallas' mastiff bat</name>
    <name type="synonym">Vespertilio molossus</name>
    <dbReference type="NCBI Taxonomy" id="27622"/>
    <lineage>
        <taxon>Eukaryota</taxon>
        <taxon>Metazoa</taxon>
        <taxon>Chordata</taxon>
        <taxon>Craniata</taxon>
        <taxon>Vertebrata</taxon>
        <taxon>Euteleostomi</taxon>
        <taxon>Mammalia</taxon>
        <taxon>Eutheria</taxon>
        <taxon>Laurasiatheria</taxon>
        <taxon>Chiroptera</taxon>
        <taxon>Yangochiroptera</taxon>
        <taxon>Molossidae</taxon>
        <taxon>Molossus</taxon>
    </lineage>
</organism>
<accession>A0A7J8BM18</accession>
<evidence type="ECO:0000256" key="1">
    <source>
        <dbReference type="SAM" id="MobiDB-lite"/>
    </source>
</evidence>
<dbReference type="AlphaFoldDB" id="A0A7J8BM18"/>
<evidence type="ECO:0000313" key="2">
    <source>
        <dbReference type="EMBL" id="KAF6399476.1"/>
    </source>
</evidence>
<reference evidence="2 3" key="1">
    <citation type="journal article" date="2020" name="Nature">
        <title>Six reference-quality genomes reveal evolution of bat adaptations.</title>
        <authorList>
            <person name="Jebb D."/>
            <person name="Huang Z."/>
            <person name="Pippel M."/>
            <person name="Hughes G.M."/>
            <person name="Lavrichenko K."/>
            <person name="Devanna P."/>
            <person name="Winkler S."/>
            <person name="Jermiin L.S."/>
            <person name="Skirmuntt E.C."/>
            <person name="Katzourakis A."/>
            <person name="Burkitt-Gray L."/>
            <person name="Ray D.A."/>
            <person name="Sullivan K.A.M."/>
            <person name="Roscito J.G."/>
            <person name="Kirilenko B.M."/>
            <person name="Davalos L.M."/>
            <person name="Corthals A.P."/>
            <person name="Power M.L."/>
            <person name="Jones G."/>
            <person name="Ransome R.D."/>
            <person name="Dechmann D.K.N."/>
            <person name="Locatelli A.G."/>
            <person name="Puechmaille S.J."/>
            <person name="Fedrigo O."/>
            <person name="Jarvis E.D."/>
            <person name="Hiller M."/>
            <person name="Vernes S.C."/>
            <person name="Myers E.W."/>
            <person name="Teeling E.C."/>
        </authorList>
    </citation>
    <scope>NUCLEOTIDE SEQUENCE [LARGE SCALE GENOMIC DNA]</scope>
    <source>
        <strain evidence="2">MMolMol1</strain>
        <tissue evidence="2">Muscle</tissue>
    </source>
</reference>
<comment type="caution">
    <text evidence="2">The sequence shown here is derived from an EMBL/GenBank/DDBJ whole genome shotgun (WGS) entry which is preliminary data.</text>
</comment>
<protein>
    <submittedName>
        <fullName evidence="2">TBC1 domain family member 2B</fullName>
    </submittedName>
</protein>
<feature type="region of interest" description="Disordered" evidence="1">
    <location>
        <begin position="45"/>
        <end position="82"/>
    </location>
</feature>
<proteinExistence type="predicted"/>
<evidence type="ECO:0000313" key="3">
    <source>
        <dbReference type="Proteomes" id="UP000550707"/>
    </source>
</evidence>
<keyword evidence="3" id="KW-1185">Reference proteome</keyword>
<dbReference type="EMBL" id="JACASF010000024">
    <property type="protein sequence ID" value="KAF6399476.1"/>
    <property type="molecule type" value="Genomic_DNA"/>
</dbReference>
<sequence length="82" mass="8641">MKTPVCSEEQGPAREVIAQLLEDALQVEGSEQPEQAFVKPHLVRPSASLHVPVPVPSLRRSGRLVSSAPRGPGDIGPPDSPG</sequence>
<gene>
    <name evidence="2" type="ORF">HJG59_017842</name>
</gene>
<name>A0A7J8BM18_MOLMO</name>